<dbReference type="GO" id="GO:0034986">
    <property type="term" value="F:iron chaperone activity"/>
    <property type="evidence" value="ECO:0007669"/>
    <property type="project" value="TreeGrafter"/>
</dbReference>
<dbReference type="PROSITE" id="PS01344">
    <property type="entry name" value="FRATAXIN_1"/>
    <property type="match status" value="1"/>
</dbReference>
<dbReference type="KEGG" id="dvv:114337175"/>
<dbReference type="EC" id="1.16.3.1" evidence="3"/>
<protein>
    <recommendedName>
        <fullName evidence="3">ferroxidase</fullName>
        <ecNumber evidence="3">1.16.3.1</ecNumber>
    </recommendedName>
</protein>
<evidence type="ECO:0000256" key="11">
    <source>
        <dbReference type="ARBA" id="ARBA00023128"/>
    </source>
</evidence>
<proteinExistence type="inferred from homology"/>
<dbReference type="PANTHER" id="PTHR16821">
    <property type="entry name" value="FRATAXIN"/>
    <property type="match status" value="1"/>
</dbReference>
<evidence type="ECO:0000256" key="6">
    <source>
        <dbReference type="ARBA" id="ARBA00022496"/>
    </source>
</evidence>
<evidence type="ECO:0000313" key="16">
    <source>
        <dbReference type="RefSeq" id="XP_028143376.1"/>
    </source>
</evidence>
<dbReference type="InParanoid" id="A0A6P7G381"/>
<dbReference type="NCBIfam" id="TIGR03421">
    <property type="entry name" value="FeS_CyaY"/>
    <property type="match status" value="1"/>
</dbReference>
<dbReference type="SMART" id="SM01219">
    <property type="entry name" value="Frataxin_Cyay"/>
    <property type="match status" value="1"/>
</dbReference>
<reference evidence="16" key="1">
    <citation type="submission" date="2025-04" db="UniProtKB">
        <authorList>
            <consortium name="RefSeq"/>
        </authorList>
    </citation>
    <scope>IDENTIFICATION</scope>
    <source>
        <tissue evidence="16">Whole insect</tissue>
    </source>
</reference>
<dbReference type="RefSeq" id="XP_028143376.1">
    <property type="nucleotide sequence ID" value="XM_028287575.1"/>
</dbReference>
<dbReference type="PROSITE" id="PS50810">
    <property type="entry name" value="FRATAXIN_2"/>
    <property type="match status" value="1"/>
</dbReference>
<dbReference type="Pfam" id="PF01491">
    <property type="entry name" value="Frataxin_Cyay"/>
    <property type="match status" value="1"/>
</dbReference>
<keyword evidence="15" id="KW-1185">Reference proteome</keyword>
<dbReference type="GO" id="GO:0006826">
    <property type="term" value="P:iron ion transport"/>
    <property type="evidence" value="ECO:0007669"/>
    <property type="project" value="UniProtKB-KW"/>
</dbReference>
<dbReference type="AlphaFoldDB" id="A0A6P7G381"/>
<keyword evidence="7" id="KW-0809">Transit peptide</keyword>
<comment type="subcellular location">
    <subcellularLocation>
        <location evidence="1">Mitochondrion</location>
    </subcellularLocation>
</comment>
<evidence type="ECO:0000256" key="4">
    <source>
        <dbReference type="ARBA" id="ARBA00022434"/>
    </source>
</evidence>
<comment type="similarity">
    <text evidence="2">Belongs to the frataxin family.</text>
</comment>
<keyword evidence="8" id="KW-0560">Oxidoreductase</keyword>
<reference evidence="14" key="2">
    <citation type="submission" date="2025-05" db="UniProtKB">
        <authorList>
            <consortium name="EnsemblMetazoa"/>
        </authorList>
    </citation>
    <scope>IDENTIFICATION</scope>
</reference>
<dbReference type="GeneID" id="114337175"/>
<dbReference type="Gene3D" id="3.30.920.10">
    <property type="entry name" value="Frataxin/CyaY"/>
    <property type="match status" value="1"/>
</dbReference>
<evidence type="ECO:0000313" key="14">
    <source>
        <dbReference type="EnsemblMetazoa" id="XP_028143376.1"/>
    </source>
</evidence>
<keyword evidence="12" id="KW-0350">Heme biosynthesis</keyword>
<dbReference type="GO" id="GO:0051537">
    <property type="term" value="F:2 iron, 2 sulfur cluster binding"/>
    <property type="evidence" value="ECO:0007669"/>
    <property type="project" value="TreeGrafter"/>
</dbReference>
<name>A0A6P7G381_DIAVI</name>
<dbReference type="CDD" id="cd00503">
    <property type="entry name" value="Frataxin"/>
    <property type="match status" value="1"/>
</dbReference>
<evidence type="ECO:0000256" key="13">
    <source>
        <dbReference type="ARBA" id="ARBA00047990"/>
    </source>
</evidence>
<dbReference type="GO" id="GO:0005739">
    <property type="term" value="C:mitochondrion"/>
    <property type="evidence" value="ECO:0007669"/>
    <property type="project" value="UniProtKB-SubCell"/>
</dbReference>
<dbReference type="InterPro" id="IPR020895">
    <property type="entry name" value="Frataxin_CS"/>
</dbReference>
<keyword evidence="6" id="KW-0410">Iron transport</keyword>
<dbReference type="PANTHER" id="PTHR16821:SF2">
    <property type="entry name" value="FRATAXIN, MITOCHONDRIAL"/>
    <property type="match status" value="1"/>
</dbReference>
<evidence type="ECO:0000256" key="5">
    <source>
        <dbReference type="ARBA" id="ARBA00022448"/>
    </source>
</evidence>
<evidence type="ECO:0000256" key="12">
    <source>
        <dbReference type="ARBA" id="ARBA00023133"/>
    </source>
</evidence>
<comment type="catalytic activity">
    <reaction evidence="13">
        <text>4 Fe(2+) + O2 + 4 H(+) = 4 Fe(3+) + 2 H2O</text>
        <dbReference type="Rhea" id="RHEA:11148"/>
        <dbReference type="ChEBI" id="CHEBI:15377"/>
        <dbReference type="ChEBI" id="CHEBI:15378"/>
        <dbReference type="ChEBI" id="CHEBI:15379"/>
        <dbReference type="ChEBI" id="CHEBI:29033"/>
        <dbReference type="ChEBI" id="CHEBI:29034"/>
        <dbReference type="EC" id="1.16.3.1"/>
    </reaction>
</comment>
<keyword evidence="11" id="KW-0496">Mitochondrion</keyword>
<evidence type="ECO:0000256" key="1">
    <source>
        <dbReference type="ARBA" id="ARBA00004173"/>
    </source>
</evidence>
<dbReference type="GO" id="GO:0006879">
    <property type="term" value="P:intracellular iron ion homeostasis"/>
    <property type="evidence" value="ECO:0007669"/>
    <property type="project" value="UniProtKB-KW"/>
</dbReference>
<dbReference type="GO" id="GO:0008198">
    <property type="term" value="F:ferrous iron binding"/>
    <property type="evidence" value="ECO:0007669"/>
    <property type="project" value="TreeGrafter"/>
</dbReference>
<dbReference type="Proteomes" id="UP001652700">
    <property type="component" value="Unplaced"/>
</dbReference>
<keyword evidence="9" id="KW-0408">Iron</keyword>
<evidence type="ECO:0000256" key="9">
    <source>
        <dbReference type="ARBA" id="ARBA00023004"/>
    </source>
</evidence>
<evidence type="ECO:0000256" key="3">
    <source>
        <dbReference type="ARBA" id="ARBA00013107"/>
    </source>
</evidence>
<dbReference type="EnsemblMetazoa" id="XM_028287575.2">
    <property type="protein sequence ID" value="XP_028143376.1"/>
    <property type="gene ID" value="LOC114337175"/>
</dbReference>
<accession>A0A6P7G381</accession>
<dbReference type="InterPro" id="IPR036524">
    <property type="entry name" value="Frataxin/CyaY_sf"/>
</dbReference>
<dbReference type="GO" id="GO:0016226">
    <property type="term" value="P:iron-sulfur cluster assembly"/>
    <property type="evidence" value="ECO:0007669"/>
    <property type="project" value="InterPro"/>
</dbReference>
<evidence type="ECO:0000256" key="7">
    <source>
        <dbReference type="ARBA" id="ARBA00022946"/>
    </source>
</evidence>
<dbReference type="FunCoup" id="A0A6P7G381">
    <property type="interactions" value="654"/>
</dbReference>
<gene>
    <name evidence="16" type="primary">LOC114337175</name>
</gene>
<dbReference type="FunFam" id="3.30.920.10:FF:000002">
    <property type="entry name" value="Frataxin, mitochondrial"/>
    <property type="match status" value="1"/>
</dbReference>
<dbReference type="InterPro" id="IPR002908">
    <property type="entry name" value="Frataxin/CyaY"/>
</dbReference>
<keyword evidence="10" id="KW-0406">Ion transport</keyword>
<dbReference type="GO" id="GO:0004322">
    <property type="term" value="F:ferroxidase activity"/>
    <property type="evidence" value="ECO:0007669"/>
    <property type="project" value="UniProtKB-EC"/>
</dbReference>
<keyword evidence="4" id="KW-0409">Iron storage</keyword>
<sequence length="180" mass="20710">MLKLLRQVKLKKVPKNVQVVSICSHNNTRYFEKNSICAPNFSIVWARKLALSNFSTNVVDEIDSNTFEKVCEKTLESLTDFFEELVESNDKLKSADVSYSSGVLTVNLGQYGTYVINRQSPNKQIWLSSPKSGPKRYDFETNGNYWVYKHDMKTLHGLLQKELTNILGENIYLSDCAYYK</sequence>
<evidence type="ECO:0000256" key="2">
    <source>
        <dbReference type="ARBA" id="ARBA00008183"/>
    </source>
</evidence>
<evidence type="ECO:0000256" key="10">
    <source>
        <dbReference type="ARBA" id="ARBA00023065"/>
    </source>
</evidence>
<evidence type="ECO:0000256" key="8">
    <source>
        <dbReference type="ARBA" id="ARBA00023002"/>
    </source>
</evidence>
<organism evidence="16">
    <name type="scientific">Diabrotica virgifera virgifera</name>
    <name type="common">western corn rootworm</name>
    <dbReference type="NCBI Taxonomy" id="50390"/>
    <lineage>
        <taxon>Eukaryota</taxon>
        <taxon>Metazoa</taxon>
        <taxon>Ecdysozoa</taxon>
        <taxon>Arthropoda</taxon>
        <taxon>Hexapoda</taxon>
        <taxon>Insecta</taxon>
        <taxon>Pterygota</taxon>
        <taxon>Neoptera</taxon>
        <taxon>Endopterygota</taxon>
        <taxon>Coleoptera</taxon>
        <taxon>Polyphaga</taxon>
        <taxon>Cucujiformia</taxon>
        <taxon>Chrysomeloidea</taxon>
        <taxon>Chrysomelidae</taxon>
        <taxon>Galerucinae</taxon>
        <taxon>Diabroticina</taxon>
        <taxon>Diabroticites</taxon>
        <taxon>Diabrotica</taxon>
    </lineage>
</organism>
<keyword evidence="5" id="KW-0813">Transport</keyword>
<dbReference type="InterPro" id="IPR017789">
    <property type="entry name" value="Frataxin"/>
</dbReference>
<dbReference type="GO" id="GO:0008199">
    <property type="term" value="F:ferric iron binding"/>
    <property type="evidence" value="ECO:0007669"/>
    <property type="project" value="InterPro"/>
</dbReference>
<dbReference type="GO" id="GO:0006783">
    <property type="term" value="P:heme biosynthetic process"/>
    <property type="evidence" value="ECO:0007669"/>
    <property type="project" value="UniProtKB-KW"/>
</dbReference>
<dbReference type="SUPFAM" id="SSF55387">
    <property type="entry name" value="Frataxin/Nqo15-like"/>
    <property type="match status" value="1"/>
</dbReference>
<dbReference type="OrthoDB" id="1897642at2759"/>
<evidence type="ECO:0000313" key="15">
    <source>
        <dbReference type="Proteomes" id="UP001652700"/>
    </source>
</evidence>
<dbReference type="NCBIfam" id="TIGR03422">
    <property type="entry name" value="mito_frataxin"/>
    <property type="match status" value="1"/>
</dbReference>